<protein>
    <submittedName>
        <fullName evidence="1">Uncharacterized protein</fullName>
    </submittedName>
</protein>
<name>A0ABQ3KH12_9PSEU</name>
<proteinExistence type="predicted"/>
<evidence type="ECO:0000313" key="2">
    <source>
        <dbReference type="Proteomes" id="UP000649955"/>
    </source>
</evidence>
<dbReference type="EMBL" id="BNAW01000025">
    <property type="protein sequence ID" value="GHG25580.1"/>
    <property type="molecule type" value="Genomic_DNA"/>
</dbReference>
<evidence type="ECO:0000313" key="1">
    <source>
        <dbReference type="EMBL" id="GHG25580.1"/>
    </source>
</evidence>
<dbReference type="RefSeq" id="WP_191313843.1">
    <property type="nucleotide sequence ID" value="NZ_BNAW01000025.1"/>
</dbReference>
<dbReference type="Proteomes" id="UP000649955">
    <property type="component" value="Unassembled WGS sequence"/>
</dbReference>
<accession>A0ABQ3KH12</accession>
<keyword evidence="2" id="KW-1185">Reference proteome</keyword>
<sequence>MTGAAMPSRWQIDILVYEEEYSYPVLLLQPAREDDHRRLLGLLARAGLAAPTTWEWEHGYWPLAAGCEVELADGPSAVSVRVGEHCLTVGFQFTEPPQPWLAAARRQRQVLFVLLPPRPHAAEDALIIDDVSRLVLPAERDGCLTGTIPLAAA</sequence>
<organism evidence="1 2">
    <name type="scientific">Amycolatopsis bullii</name>
    <dbReference type="NCBI Taxonomy" id="941987"/>
    <lineage>
        <taxon>Bacteria</taxon>
        <taxon>Bacillati</taxon>
        <taxon>Actinomycetota</taxon>
        <taxon>Actinomycetes</taxon>
        <taxon>Pseudonocardiales</taxon>
        <taxon>Pseudonocardiaceae</taxon>
        <taxon>Amycolatopsis</taxon>
    </lineage>
</organism>
<gene>
    <name evidence="1" type="ORF">GCM10017567_50990</name>
</gene>
<comment type="caution">
    <text evidence="1">The sequence shown here is derived from an EMBL/GenBank/DDBJ whole genome shotgun (WGS) entry which is preliminary data.</text>
</comment>
<reference evidence="2" key="1">
    <citation type="journal article" date="2019" name="Int. J. Syst. Evol. Microbiol.">
        <title>The Global Catalogue of Microorganisms (GCM) 10K type strain sequencing project: providing services to taxonomists for standard genome sequencing and annotation.</title>
        <authorList>
            <consortium name="The Broad Institute Genomics Platform"/>
            <consortium name="The Broad Institute Genome Sequencing Center for Infectious Disease"/>
            <person name="Wu L."/>
            <person name="Ma J."/>
        </authorList>
    </citation>
    <scope>NUCLEOTIDE SEQUENCE [LARGE SCALE GENOMIC DNA]</scope>
    <source>
        <strain evidence="2">CGMCC 4.7680</strain>
    </source>
</reference>